<evidence type="ECO:0000313" key="2">
    <source>
        <dbReference type="Proteomes" id="UP000822688"/>
    </source>
</evidence>
<evidence type="ECO:0000313" key="1">
    <source>
        <dbReference type="EMBL" id="KAG0579585.1"/>
    </source>
</evidence>
<reference evidence="1" key="1">
    <citation type="submission" date="2020-06" db="EMBL/GenBank/DDBJ databases">
        <title>WGS assembly of Ceratodon purpureus strain R40.</title>
        <authorList>
            <person name="Carey S.B."/>
            <person name="Jenkins J."/>
            <person name="Shu S."/>
            <person name="Lovell J.T."/>
            <person name="Sreedasyam A."/>
            <person name="Maumus F."/>
            <person name="Tiley G.P."/>
            <person name="Fernandez-Pozo N."/>
            <person name="Barry K."/>
            <person name="Chen C."/>
            <person name="Wang M."/>
            <person name="Lipzen A."/>
            <person name="Daum C."/>
            <person name="Saski C.A."/>
            <person name="Payton A.C."/>
            <person name="Mcbreen J.C."/>
            <person name="Conrad R.E."/>
            <person name="Kollar L.M."/>
            <person name="Olsson S."/>
            <person name="Huttunen S."/>
            <person name="Landis J.B."/>
            <person name="Wickett N.J."/>
            <person name="Johnson M.G."/>
            <person name="Rensing S.A."/>
            <person name="Grimwood J."/>
            <person name="Schmutz J."/>
            <person name="Mcdaniel S.F."/>
        </authorList>
    </citation>
    <scope>NUCLEOTIDE SEQUENCE</scope>
    <source>
        <strain evidence="1">R40</strain>
    </source>
</reference>
<protein>
    <submittedName>
        <fullName evidence="1">Uncharacterized protein</fullName>
    </submittedName>
</protein>
<gene>
    <name evidence="1" type="ORF">KC19_4G108400</name>
</gene>
<dbReference type="EMBL" id="CM026424">
    <property type="protein sequence ID" value="KAG0579585.1"/>
    <property type="molecule type" value="Genomic_DNA"/>
</dbReference>
<keyword evidence="2" id="KW-1185">Reference proteome</keyword>
<dbReference type="AlphaFoldDB" id="A0A8T0I9A2"/>
<name>A0A8T0I9A2_CERPU</name>
<comment type="caution">
    <text evidence="1">The sequence shown here is derived from an EMBL/GenBank/DDBJ whole genome shotgun (WGS) entry which is preliminary data.</text>
</comment>
<dbReference type="Proteomes" id="UP000822688">
    <property type="component" value="Chromosome 4"/>
</dbReference>
<proteinExistence type="predicted"/>
<sequence>MVSVASDQGRGRHECVNLGGGGCVDAKDELNVGTVVDNQNCAHLCELVCARGAGVEVLGLGQWILRTRRKNLKLSRYGHGGMTRTQMFGMSRA</sequence>
<accession>A0A8T0I9A2</accession>
<organism evidence="1 2">
    <name type="scientific">Ceratodon purpureus</name>
    <name type="common">Fire moss</name>
    <name type="synonym">Dicranum purpureum</name>
    <dbReference type="NCBI Taxonomy" id="3225"/>
    <lineage>
        <taxon>Eukaryota</taxon>
        <taxon>Viridiplantae</taxon>
        <taxon>Streptophyta</taxon>
        <taxon>Embryophyta</taxon>
        <taxon>Bryophyta</taxon>
        <taxon>Bryophytina</taxon>
        <taxon>Bryopsida</taxon>
        <taxon>Dicranidae</taxon>
        <taxon>Pseudoditrichales</taxon>
        <taxon>Ditrichaceae</taxon>
        <taxon>Ceratodon</taxon>
    </lineage>
</organism>